<evidence type="ECO:0000313" key="2">
    <source>
        <dbReference type="Proteomes" id="UP000258016"/>
    </source>
</evidence>
<proteinExistence type="predicted"/>
<dbReference type="InterPro" id="IPR011050">
    <property type="entry name" value="Pectin_lyase_fold/virulence"/>
</dbReference>
<keyword evidence="2" id="KW-1185">Reference proteome</keyword>
<name>A0ABM6M5E0_9SPHN</name>
<sequence>MDGSEQVVLVKNGVTRRGAVGALVAASVAPHVDAAELAAATALAASNFYGTATYGTMAAAIAAGEAATAPGGLFSVNDANGNLLYRERTAGGSVEVARTLTPVSLSGEAGAEQIGTADGRLDEVLARLKVFNRGTAHSVDVDLRAKLGEQVSVSDWGVVPSPVYIPGTGAKINRALEEAPLGSTLRFTGFYYTEVPIVQRRGVHIHFDPGAAVIGIFDDPGLDVWTVAIEKMPFAQGDVRRLRFDNMNVEVAFSYAARHALTIKNAAPLIGNLQCVVNNGYFGAQDDSTGYGINIEGLVTHLHTFSSCHTNNGIFLNGCADGNRFLNGLMTGTKPGVVANLAGGAFKTAIKNNIIVARDGAMIVLGGSQIDFHSNQIEQVEALGPNQNEHSASVIISTQSYGSRGVSIKGNNFGGAKRVDYHIYAKSAPGKKVEDLLLGAGNTFSRAQIKDIKIADAGVRYTTIGSGQLLRGERGTGGHVIYPDLYDANTDDVNGLLDVEDNGTGTRGVRLRADRLGGASPTVLQNGWTCPATFYVRKDEHDRVTFNGYAVAPGAAAEIQIARLPDGFRPSEVTFFNVHGATGVIQPNGAMVATTTAAGNVGLSGVSFDAKRSGYDPSY</sequence>
<dbReference type="RefSeq" id="WP_117351839.1">
    <property type="nucleotide sequence ID" value="NZ_CP020083.1"/>
</dbReference>
<organism evidence="1 2">
    <name type="scientific">Blastomonas fulva</name>
    <dbReference type="NCBI Taxonomy" id="1550728"/>
    <lineage>
        <taxon>Bacteria</taxon>
        <taxon>Pseudomonadati</taxon>
        <taxon>Pseudomonadota</taxon>
        <taxon>Alphaproteobacteria</taxon>
        <taxon>Sphingomonadales</taxon>
        <taxon>Sphingomonadaceae</taxon>
        <taxon>Blastomonas</taxon>
    </lineage>
</organism>
<evidence type="ECO:0008006" key="3">
    <source>
        <dbReference type="Google" id="ProtNLM"/>
    </source>
</evidence>
<dbReference type="Proteomes" id="UP000258016">
    <property type="component" value="Chromosome"/>
</dbReference>
<protein>
    <recommendedName>
        <fullName evidence="3">Right handed beta helix domain-containing protein</fullName>
    </recommendedName>
</protein>
<reference evidence="1 2" key="1">
    <citation type="submission" date="2017-03" db="EMBL/GenBank/DDBJ databases">
        <title>Complete genome sequence of Blastomonas fulva degrading microcsystin LR.</title>
        <authorList>
            <person name="Lee H.-g."/>
            <person name="Jin L."/>
            <person name="oh H.-M."/>
        </authorList>
    </citation>
    <scope>NUCLEOTIDE SEQUENCE [LARGE SCALE GENOMIC DNA]</scope>
    <source>
        <strain evidence="1 2">T2</strain>
    </source>
</reference>
<evidence type="ECO:0000313" key="1">
    <source>
        <dbReference type="EMBL" id="ASR51034.1"/>
    </source>
</evidence>
<accession>A0ABM6M5E0</accession>
<gene>
    <name evidence="1" type="ORF">B5J99_05760</name>
</gene>
<dbReference type="GeneID" id="303485084"/>
<dbReference type="SUPFAM" id="SSF51126">
    <property type="entry name" value="Pectin lyase-like"/>
    <property type="match status" value="1"/>
</dbReference>
<dbReference type="EMBL" id="CP020083">
    <property type="protein sequence ID" value="ASR51034.1"/>
    <property type="molecule type" value="Genomic_DNA"/>
</dbReference>